<dbReference type="InterPro" id="IPR007484">
    <property type="entry name" value="Peptidase_M28"/>
</dbReference>
<feature type="domain" description="Peptidase M28" evidence="1">
    <location>
        <begin position="254"/>
        <end position="456"/>
    </location>
</feature>
<dbReference type="EMBL" id="JBIPKE010000014">
    <property type="protein sequence ID" value="MFH6983196.1"/>
    <property type="molecule type" value="Genomic_DNA"/>
</dbReference>
<evidence type="ECO:0000313" key="2">
    <source>
        <dbReference type="EMBL" id="MFH6983196.1"/>
    </source>
</evidence>
<dbReference type="InterPro" id="IPR045175">
    <property type="entry name" value="M28_fam"/>
</dbReference>
<dbReference type="Pfam" id="PF04389">
    <property type="entry name" value="Peptidase_M28"/>
    <property type="match status" value="1"/>
</dbReference>
<keyword evidence="3" id="KW-1185">Reference proteome</keyword>
<comment type="caution">
    <text evidence="2">The sequence shown here is derived from an EMBL/GenBank/DDBJ whole genome shotgun (WGS) entry which is preliminary data.</text>
</comment>
<name>A0ABW7N7A3_9BACT</name>
<dbReference type="Gene3D" id="3.50.30.30">
    <property type="match status" value="1"/>
</dbReference>
<dbReference type="Gene3D" id="3.40.630.10">
    <property type="entry name" value="Zn peptidases"/>
    <property type="match status" value="1"/>
</dbReference>
<protein>
    <submittedName>
        <fullName evidence="2">M28 family peptidase</fullName>
    </submittedName>
</protein>
<dbReference type="RefSeq" id="WP_395416760.1">
    <property type="nucleotide sequence ID" value="NZ_JBIPKE010000014.1"/>
</dbReference>
<dbReference type="Proteomes" id="UP001610063">
    <property type="component" value="Unassembled WGS sequence"/>
</dbReference>
<dbReference type="SUPFAM" id="SSF52025">
    <property type="entry name" value="PA domain"/>
    <property type="match status" value="1"/>
</dbReference>
<evidence type="ECO:0000313" key="3">
    <source>
        <dbReference type="Proteomes" id="UP001610063"/>
    </source>
</evidence>
<dbReference type="SUPFAM" id="SSF53187">
    <property type="entry name" value="Zn-dependent exopeptidases"/>
    <property type="match status" value="1"/>
</dbReference>
<accession>A0ABW7N7A3</accession>
<sequence>MRKVLYLIVLLSCTMAFGQKDKKITEKTVSKASIQAHLKFMSSDALKGRDTPSPELDIAAEYLRTQLELYGVKPFAEFPDYFQPVSMKKIKKPQTGTITLDSATFTIGVDYLLISGGNLEWNGEIAFLDYATTEELEKADVKGKIVVANTGDGEEQSPRAWFAMSREKRANAKEAGALGLIELYNSPQIPWQLLVNYLSRDQVILDDGIEDERDEFAGIWLNNANREASPSFANTSKLDIKMAGAGVERFVSQNVVGYVEGTDPVLKKDYVTFSAHYDHVGVGRADSTGDDIYNGTRDNAVGTVTVLEAAKNLAMYPTKRSSLFVMFCGEEKGLLGSQWFVDHSPLPLSDIVFCFNSDNGGYNNTSMATVIGLDRTTAQGLLVTAIESYGLTAGDDANYKEQGLFDRSDNVSFAKKGIPAPSFGMGVDAFDEQVLRTYHQPSDEFDTIDMDYLYTFYRAYVFAGRSIGNMKETPFWVEGDKYYEVGKELYK</sequence>
<reference evidence="2 3" key="1">
    <citation type="journal article" date="2013" name="Int. J. Syst. Evol. Microbiol.">
        <title>Marinoscillum luteum sp. nov., isolated from marine sediment.</title>
        <authorList>
            <person name="Cha I.T."/>
            <person name="Park S.J."/>
            <person name="Kim S.J."/>
            <person name="Kim J.G."/>
            <person name="Jung M.Y."/>
            <person name="Shin K.S."/>
            <person name="Kwon K.K."/>
            <person name="Yang S.H."/>
            <person name="Seo Y.S."/>
            <person name="Rhee S.K."/>
        </authorList>
    </citation>
    <scope>NUCLEOTIDE SEQUENCE [LARGE SCALE GENOMIC DNA]</scope>
    <source>
        <strain evidence="2 3">KCTC 23939</strain>
    </source>
</reference>
<evidence type="ECO:0000259" key="1">
    <source>
        <dbReference type="Pfam" id="PF04389"/>
    </source>
</evidence>
<dbReference type="PANTHER" id="PTHR12147:SF26">
    <property type="entry name" value="PEPTIDASE M28 DOMAIN-CONTAINING PROTEIN"/>
    <property type="match status" value="1"/>
</dbReference>
<dbReference type="InterPro" id="IPR046450">
    <property type="entry name" value="PA_dom_sf"/>
</dbReference>
<gene>
    <name evidence="2" type="ORF">ACHKAR_07090</name>
</gene>
<organism evidence="2 3">
    <name type="scientific">Marinoscillum luteum</name>
    <dbReference type="NCBI Taxonomy" id="861051"/>
    <lineage>
        <taxon>Bacteria</taxon>
        <taxon>Pseudomonadati</taxon>
        <taxon>Bacteroidota</taxon>
        <taxon>Cytophagia</taxon>
        <taxon>Cytophagales</taxon>
        <taxon>Reichenbachiellaceae</taxon>
        <taxon>Marinoscillum</taxon>
    </lineage>
</organism>
<dbReference type="PANTHER" id="PTHR12147">
    <property type="entry name" value="METALLOPEPTIDASE M28 FAMILY MEMBER"/>
    <property type="match status" value="1"/>
</dbReference>
<proteinExistence type="predicted"/>